<accession>A0A8I0AQ25</accession>
<dbReference type="SUPFAM" id="SSF64288">
    <property type="entry name" value="Chorismate lyase-like"/>
    <property type="match status" value="1"/>
</dbReference>
<evidence type="ECO:0000313" key="5">
    <source>
        <dbReference type="EMBL" id="MBC5663142.1"/>
    </source>
</evidence>
<feature type="domain" description="HTH gntR-type" evidence="4">
    <location>
        <begin position="4"/>
        <end position="72"/>
    </location>
</feature>
<keyword evidence="3" id="KW-0804">Transcription</keyword>
<protein>
    <submittedName>
        <fullName evidence="5">GntR family transcriptional regulator</fullName>
    </submittedName>
</protein>
<dbReference type="InterPro" id="IPR011663">
    <property type="entry name" value="UTRA"/>
</dbReference>
<dbReference type="InterPro" id="IPR050679">
    <property type="entry name" value="Bact_HTH_transcr_reg"/>
</dbReference>
<dbReference type="PRINTS" id="PR00035">
    <property type="entry name" value="HTHGNTR"/>
</dbReference>
<dbReference type="PROSITE" id="PS50949">
    <property type="entry name" value="HTH_GNTR"/>
    <property type="match status" value="1"/>
</dbReference>
<dbReference type="RefSeq" id="WP_117808698.1">
    <property type="nucleotide sequence ID" value="NZ_JACOOX010000005.1"/>
</dbReference>
<name>A0A8I0AQ25_9FIRM</name>
<dbReference type="Pfam" id="PF07702">
    <property type="entry name" value="UTRA"/>
    <property type="match status" value="1"/>
</dbReference>
<dbReference type="InterPro" id="IPR028978">
    <property type="entry name" value="Chorismate_lyase_/UTRA_dom_sf"/>
</dbReference>
<proteinExistence type="predicted"/>
<evidence type="ECO:0000256" key="1">
    <source>
        <dbReference type="ARBA" id="ARBA00023015"/>
    </source>
</evidence>
<comment type="caution">
    <text evidence="5">The sequence shown here is derived from an EMBL/GenBank/DDBJ whole genome shotgun (WGS) entry which is preliminary data.</text>
</comment>
<gene>
    <name evidence="5" type="ORF">H8S09_09600</name>
</gene>
<evidence type="ECO:0000313" key="6">
    <source>
        <dbReference type="Proteomes" id="UP000615234"/>
    </source>
</evidence>
<keyword evidence="1" id="KW-0805">Transcription regulation</keyword>
<dbReference type="Gene3D" id="3.40.1410.10">
    <property type="entry name" value="Chorismate lyase-like"/>
    <property type="match status" value="1"/>
</dbReference>
<dbReference type="AlphaFoldDB" id="A0A8I0AQ25"/>
<keyword evidence="6" id="KW-1185">Reference proteome</keyword>
<dbReference type="Gene3D" id="1.10.10.10">
    <property type="entry name" value="Winged helix-like DNA-binding domain superfamily/Winged helix DNA-binding domain"/>
    <property type="match status" value="1"/>
</dbReference>
<evidence type="ECO:0000256" key="3">
    <source>
        <dbReference type="ARBA" id="ARBA00023163"/>
    </source>
</evidence>
<dbReference type="PANTHER" id="PTHR44846:SF17">
    <property type="entry name" value="GNTR-FAMILY TRANSCRIPTIONAL REGULATOR"/>
    <property type="match status" value="1"/>
</dbReference>
<dbReference type="SMART" id="SM00866">
    <property type="entry name" value="UTRA"/>
    <property type="match status" value="1"/>
</dbReference>
<dbReference type="GO" id="GO:0003677">
    <property type="term" value="F:DNA binding"/>
    <property type="evidence" value="ECO:0007669"/>
    <property type="project" value="UniProtKB-KW"/>
</dbReference>
<dbReference type="InterPro" id="IPR000524">
    <property type="entry name" value="Tscrpt_reg_HTH_GntR"/>
</dbReference>
<dbReference type="GO" id="GO:0003700">
    <property type="term" value="F:DNA-binding transcription factor activity"/>
    <property type="evidence" value="ECO:0007669"/>
    <property type="project" value="InterPro"/>
</dbReference>
<dbReference type="Pfam" id="PF00392">
    <property type="entry name" value="GntR"/>
    <property type="match status" value="1"/>
</dbReference>
<organism evidence="5 6">
    <name type="scientific">Coprococcus hominis</name>
    <name type="common">ex Liu et al. 2022</name>
    <dbReference type="NCBI Taxonomy" id="2763039"/>
    <lineage>
        <taxon>Bacteria</taxon>
        <taxon>Bacillati</taxon>
        <taxon>Bacillota</taxon>
        <taxon>Clostridia</taxon>
        <taxon>Lachnospirales</taxon>
        <taxon>Lachnospiraceae</taxon>
        <taxon>Coprococcus</taxon>
    </lineage>
</organism>
<reference evidence="5 6" key="1">
    <citation type="submission" date="2020-08" db="EMBL/GenBank/DDBJ databases">
        <title>Genome public.</title>
        <authorList>
            <person name="Liu C."/>
            <person name="Sun Q."/>
        </authorList>
    </citation>
    <scope>NUCLEOTIDE SEQUENCE [LARGE SCALE GENOMIC DNA]</scope>
    <source>
        <strain evidence="5 6">NSJ-10</strain>
    </source>
</reference>
<sequence length="253" mass="29641">MKLMNKDEFIAYELKFYFMKNKLKEGDKLPSERDLAEQFGVQRATVRSAYKLLEDEGIIECRERSGNYIAHRRMISNLDRIRSFSEKLEKMGAQTRSRLLAFERVEVDKELNKSIKLPLGTPLFKITRIRMVVEEDRAVPITIEYSYIPESKAPKLMRFDLEDNSLFDILIQEYHHIPKKQELTVGIVYADENEAKALNVDKLTALVKKEGITYDEKGEVMEYLQSVINKEWVAFEKEDPVIKQKMEEVLHGL</sequence>
<keyword evidence="2" id="KW-0238">DNA-binding</keyword>
<dbReference type="PANTHER" id="PTHR44846">
    <property type="entry name" value="MANNOSYL-D-GLYCERATE TRANSPORT/METABOLISM SYSTEM REPRESSOR MNGR-RELATED"/>
    <property type="match status" value="1"/>
</dbReference>
<dbReference type="GO" id="GO:0045892">
    <property type="term" value="P:negative regulation of DNA-templated transcription"/>
    <property type="evidence" value="ECO:0007669"/>
    <property type="project" value="TreeGrafter"/>
</dbReference>
<evidence type="ECO:0000259" key="4">
    <source>
        <dbReference type="PROSITE" id="PS50949"/>
    </source>
</evidence>
<evidence type="ECO:0000256" key="2">
    <source>
        <dbReference type="ARBA" id="ARBA00023125"/>
    </source>
</evidence>
<dbReference type="InterPro" id="IPR036390">
    <property type="entry name" value="WH_DNA-bd_sf"/>
</dbReference>
<dbReference type="EMBL" id="JACOOX010000005">
    <property type="protein sequence ID" value="MBC5663142.1"/>
    <property type="molecule type" value="Genomic_DNA"/>
</dbReference>
<dbReference type="SMART" id="SM00345">
    <property type="entry name" value="HTH_GNTR"/>
    <property type="match status" value="1"/>
</dbReference>
<dbReference type="InterPro" id="IPR036388">
    <property type="entry name" value="WH-like_DNA-bd_sf"/>
</dbReference>
<dbReference type="SUPFAM" id="SSF46785">
    <property type="entry name" value="Winged helix' DNA-binding domain"/>
    <property type="match status" value="1"/>
</dbReference>
<dbReference type="Proteomes" id="UP000615234">
    <property type="component" value="Unassembled WGS sequence"/>
</dbReference>
<dbReference type="CDD" id="cd07377">
    <property type="entry name" value="WHTH_GntR"/>
    <property type="match status" value="1"/>
</dbReference>